<reference evidence="2" key="1">
    <citation type="journal article" date="2019" name="Mol. Phylogenet. Evol.">
        <title>Morphological evolution and classification of the red algal order Ceramiales inferred using plastid phylogenomics.</title>
        <authorList>
            <person name="Diaz-Tapia P."/>
            <person name="Pasella M.M."/>
            <person name="Verbruggen H."/>
            <person name="Maggs C.A."/>
        </authorList>
    </citation>
    <scope>NUCLEOTIDE SEQUENCE</scope>
    <source>
        <strain evidence="2">PD2929_4_</strain>
    </source>
</reference>
<gene>
    <name evidence="2" type="primary">secg</name>
</gene>
<dbReference type="AlphaFoldDB" id="A0A4D6WMM9"/>
<proteinExistence type="predicted"/>
<name>A0A4D6WMM9_9FLOR</name>
<feature type="transmembrane region" description="Helical" evidence="1">
    <location>
        <begin position="5"/>
        <end position="24"/>
    </location>
</feature>
<sequence length="68" mass="8131">MIKLFWYIVSILTIFFILVNNPSSNNVNNFINQNKFFTFSSNQLLIQRLIFFNIILFIVFTILCSIYI</sequence>
<organism evidence="2">
    <name type="scientific">Apoglossum ruscifolium</name>
    <dbReference type="NCBI Taxonomy" id="167976"/>
    <lineage>
        <taxon>Eukaryota</taxon>
        <taxon>Rhodophyta</taxon>
        <taxon>Florideophyceae</taxon>
        <taxon>Rhodymeniophycidae</taxon>
        <taxon>Ceramiales</taxon>
        <taxon>Delesseriaceae</taxon>
        <taxon>Apoglossum</taxon>
    </lineage>
</organism>
<geneLocation type="plastid" evidence="2"/>
<accession>A0A4D6WMM9</accession>
<feature type="transmembrane region" description="Helical" evidence="1">
    <location>
        <begin position="44"/>
        <end position="67"/>
    </location>
</feature>
<keyword evidence="1" id="KW-0812">Transmembrane</keyword>
<evidence type="ECO:0000256" key="1">
    <source>
        <dbReference type="SAM" id="Phobius"/>
    </source>
</evidence>
<dbReference type="EMBL" id="MK814614">
    <property type="protein sequence ID" value="QCI04696.1"/>
    <property type="molecule type" value="Genomic_DNA"/>
</dbReference>
<keyword evidence="2" id="KW-0934">Plastid</keyword>
<reference evidence="2" key="2">
    <citation type="submission" date="2019-04" db="EMBL/GenBank/DDBJ databases">
        <authorList>
            <person name="Pasella M."/>
        </authorList>
    </citation>
    <scope>NUCLEOTIDE SEQUENCE</scope>
    <source>
        <strain evidence="2">PD2929_4_</strain>
    </source>
</reference>
<evidence type="ECO:0000313" key="2">
    <source>
        <dbReference type="EMBL" id="QCI04696.1"/>
    </source>
</evidence>
<keyword evidence="1" id="KW-0472">Membrane</keyword>
<keyword evidence="1" id="KW-1133">Transmembrane helix</keyword>
<protein>
    <submittedName>
        <fullName evidence="2">Preprotein-translocase subunit g</fullName>
    </submittedName>
</protein>